<gene>
    <name evidence="11" type="ORF">COX46_00735</name>
</gene>
<reference evidence="11 12" key="1">
    <citation type="submission" date="2017-09" db="EMBL/GenBank/DDBJ databases">
        <title>Depth-based differentiation of microbial function through sediment-hosted aquifers and enrichment of novel symbionts in the deep terrestrial subsurface.</title>
        <authorList>
            <person name="Probst A.J."/>
            <person name="Ladd B."/>
            <person name="Jarett J.K."/>
            <person name="Geller-Mcgrath D.E."/>
            <person name="Sieber C.M."/>
            <person name="Emerson J.B."/>
            <person name="Anantharaman K."/>
            <person name="Thomas B.C."/>
            <person name="Malmstrom R."/>
            <person name="Stieglmeier M."/>
            <person name="Klingl A."/>
            <person name="Woyke T."/>
            <person name="Ryan C.M."/>
            <person name="Banfield J.F."/>
        </authorList>
    </citation>
    <scope>NUCLEOTIDE SEQUENCE [LARGE SCALE GENOMIC DNA]</scope>
    <source>
        <strain evidence="11">CG23_combo_of_CG06-09_8_20_14_all_48_7</strain>
    </source>
</reference>
<feature type="domain" description="Aminotransferase class V" evidence="10">
    <location>
        <begin position="27"/>
        <end position="325"/>
    </location>
</feature>
<evidence type="ECO:0000256" key="5">
    <source>
        <dbReference type="ARBA" id="ARBA00022898"/>
    </source>
</evidence>
<dbReference type="InterPro" id="IPR000192">
    <property type="entry name" value="Aminotrans_V_dom"/>
</dbReference>
<dbReference type="Gene3D" id="3.40.640.10">
    <property type="entry name" value="Type I PLP-dependent aspartate aminotransferase-like (Major domain)"/>
    <property type="match status" value="1"/>
</dbReference>
<dbReference type="InterPro" id="IPR015424">
    <property type="entry name" value="PyrdxlP-dep_Trfase"/>
</dbReference>
<dbReference type="Pfam" id="PF00266">
    <property type="entry name" value="Aminotran_5"/>
    <property type="match status" value="1"/>
</dbReference>
<name>A0A2G9YD89_9BACT</name>
<dbReference type="PANTHER" id="PTHR21152:SF40">
    <property type="entry name" value="ALANINE--GLYOXYLATE AMINOTRANSFERASE"/>
    <property type="match status" value="1"/>
</dbReference>
<organism evidence="11 12">
    <name type="scientific">bacterium (Candidatus Ratteibacteria) CG23_combo_of_CG06-09_8_20_14_all_48_7</name>
    <dbReference type="NCBI Taxonomy" id="2014292"/>
    <lineage>
        <taxon>Bacteria</taxon>
        <taxon>Candidatus Ratteibacteria</taxon>
    </lineage>
</organism>
<dbReference type="InterPro" id="IPR015422">
    <property type="entry name" value="PyrdxlP-dep_Trfase_small"/>
</dbReference>
<feature type="non-terminal residue" evidence="11">
    <location>
        <position position="374"/>
    </location>
</feature>
<evidence type="ECO:0000259" key="10">
    <source>
        <dbReference type="Pfam" id="PF00266"/>
    </source>
</evidence>
<dbReference type="InterPro" id="IPR024169">
    <property type="entry name" value="SP_NH2Trfase/AEP_transaminase"/>
</dbReference>
<dbReference type="PROSITE" id="PS00595">
    <property type="entry name" value="AA_TRANSFER_CLASS_5"/>
    <property type="match status" value="1"/>
</dbReference>
<dbReference type="PANTHER" id="PTHR21152">
    <property type="entry name" value="AMINOTRANSFERASE CLASS V"/>
    <property type="match status" value="1"/>
</dbReference>
<evidence type="ECO:0000256" key="9">
    <source>
        <dbReference type="RuleBase" id="RU004504"/>
    </source>
</evidence>
<evidence type="ECO:0000256" key="8">
    <source>
        <dbReference type="RuleBase" id="RU004075"/>
    </source>
</evidence>
<keyword evidence="5 7" id="KW-0663">Pyridoxal phosphate</keyword>
<feature type="modified residue" description="N6-(pyridoxal phosphate)lysine" evidence="7">
    <location>
        <position position="192"/>
    </location>
</feature>
<proteinExistence type="inferred from homology"/>
<feature type="binding site" evidence="6">
    <location>
        <position position="334"/>
    </location>
    <ligand>
        <name>substrate</name>
    </ligand>
</feature>
<dbReference type="SUPFAM" id="SSF53383">
    <property type="entry name" value="PLP-dependent transferases"/>
    <property type="match status" value="1"/>
</dbReference>
<evidence type="ECO:0000256" key="1">
    <source>
        <dbReference type="ARBA" id="ARBA00001933"/>
    </source>
</evidence>
<sequence length="374" mass="40366">MWKSRLFTPGPTAVPDEILLEMAKPLIHHRTPQFRKVLVEAFAGLKYLFQTKEDVLILTSSGTGAMEAAVSNLLSPGEKCLVAEGGKFGERFREIAAAYGIGVTSLEVEWGKSVKPEEIVKALKAEPSTKAVFVTLCETSTGVHTDVQAIGKVLRRGFPETILVVDGISSLGAVECRTDQWSIDVMVSASQKAFMLPPGLAFISLSPKAWEVVAKSKSPRYYFDLPAYRKALQKEDTPYTPALTLIIGLAAALRMIREEGIENVWRRHGLLAGATREAVKALGLKLLAESPSNAVTAVRAPEGVDAEALTKALRDKSGITFAGGQGNLKGKIFRIAHLGWVDMFEILEAIAALEYQLVKMGYPAKLGAGVSAAE</sequence>
<keyword evidence="3 11" id="KW-0032">Aminotransferase</keyword>
<dbReference type="EMBL" id="PCRF01000035">
    <property type="protein sequence ID" value="PIP16683.1"/>
    <property type="molecule type" value="Genomic_DNA"/>
</dbReference>
<evidence type="ECO:0000256" key="4">
    <source>
        <dbReference type="ARBA" id="ARBA00022679"/>
    </source>
</evidence>
<dbReference type="PIRSF" id="PIRSF000524">
    <property type="entry name" value="SPT"/>
    <property type="match status" value="1"/>
</dbReference>
<protein>
    <submittedName>
        <fullName evidence="11">Aminotransferase</fullName>
    </submittedName>
</protein>
<dbReference type="InterPro" id="IPR015421">
    <property type="entry name" value="PyrdxlP-dep_Trfase_major"/>
</dbReference>
<dbReference type="Proteomes" id="UP000230392">
    <property type="component" value="Unassembled WGS sequence"/>
</dbReference>
<dbReference type="GO" id="GO:0004760">
    <property type="term" value="F:L-serine-pyruvate transaminase activity"/>
    <property type="evidence" value="ECO:0007669"/>
    <property type="project" value="TreeGrafter"/>
</dbReference>
<evidence type="ECO:0000256" key="2">
    <source>
        <dbReference type="ARBA" id="ARBA00009236"/>
    </source>
</evidence>
<comment type="cofactor">
    <cofactor evidence="1 7 9">
        <name>pyridoxal 5'-phosphate</name>
        <dbReference type="ChEBI" id="CHEBI:597326"/>
    </cofactor>
</comment>
<dbReference type="GO" id="GO:0019265">
    <property type="term" value="P:glycine biosynthetic process, by transamination of glyoxylate"/>
    <property type="evidence" value="ECO:0007669"/>
    <property type="project" value="TreeGrafter"/>
</dbReference>
<dbReference type="FunFam" id="3.40.640.10:FF:000027">
    <property type="entry name" value="Serine--pyruvate aminotransferase, mitochondrial"/>
    <property type="match status" value="1"/>
</dbReference>
<evidence type="ECO:0000256" key="6">
    <source>
        <dbReference type="PIRSR" id="PIRSR000524-1"/>
    </source>
</evidence>
<dbReference type="GO" id="GO:0008453">
    <property type="term" value="F:alanine-glyoxylate transaminase activity"/>
    <property type="evidence" value="ECO:0007669"/>
    <property type="project" value="TreeGrafter"/>
</dbReference>
<dbReference type="Gene3D" id="3.90.1150.10">
    <property type="entry name" value="Aspartate Aminotransferase, domain 1"/>
    <property type="match status" value="1"/>
</dbReference>
<comment type="caution">
    <text evidence="11">The sequence shown here is derived from an EMBL/GenBank/DDBJ whole genome shotgun (WGS) entry which is preliminary data.</text>
</comment>
<evidence type="ECO:0000313" key="11">
    <source>
        <dbReference type="EMBL" id="PIP16683.1"/>
    </source>
</evidence>
<comment type="similarity">
    <text evidence="2 8">Belongs to the class-V pyridoxal-phosphate-dependent aminotransferase family.</text>
</comment>
<dbReference type="AlphaFoldDB" id="A0A2G9YD89"/>
<keyword evidence="4 11" id="KW-0808">Transferase</keyword>
<evidence type="ECO:0000256" key="7">
    <source>
        <dbReference type="PIRSR" id="PIRSR000524-50"/>
    </source>
</evidence>
<accession>A0A2G9YD89</accession>
<evidence type="ECO:0000256" key="3">
    <source>
        <dbReference type="ARBA" id="ARBA00022576"/>
    </source>
</evidence>
<evidence type="ECO:0000313" key="12">
    <source>
        <dbReference type="Proteomes" id="UP000230392"/>
    </source>
</evidence>
<dbReference type="FunFam" id="3.90.1150.10:FF:000031">
    <property type="entry name" value="Serine--glyoxylate aminotransferase"/>
    <property type="match status" value="1"/>
</dbReference>
<dbReference type="InterPro" id="IPR020578">
    <property type="entry name" value="Aminotrans_V_PyrdxlP_BS"/>
</dbReference>